<dbReference type="OrthoDB" id="2718583at2"/>
<dbReference type="EMBL" id="SSNT01000015">
    <property type="protein sequence ID" value="THF77419.1"/>
    <property type="molecule type" value="Genomic_DNA"/>
</dbReference>
<evidence type="ECO:0000313" key="2">
    <source>
        <dbReference type="Proteomes" id="UP000310334"/>
    </source>
</evidence>
<proteinExistence type="predicted"/>
<sequence>MIIWRIGSMKKAFLISIVLLFFVQQTSFAAPPQNELDQLLSELDWTMNDLTDYLGYYELTIDDFETIEDLKDMLGTPITNENLADLLLQYELTRPEMDTILAEFGETLDDYYFIEDLDIALSFYLGHDEEMAELEEFMALIGLTDAEVDSLFTHFMELDQEPLEQQMEGIITRLDPFLMIDETTELTEAQQDELVSVLQDMMGILKLEPQFYLVNRSGVETPVTFKELINMEELYGNVLLIQLYHTNGGLILDMQMSEEMLMSDFLFQSGKEFAEVGDLAGELTTLFHNKLPNTASTLWANMLFGLLLIGLGIIVFMFSKRIHKVT</sequence>
<name>A0A4S4BSF3_9BACI</name>
<keyword evidence="2" id="KW-1185">Reference proteome</keyword>
<dbReference type="NCBIfam" id="TIGR04383">
    <property type="entry name" value="acidic_w_LPXTA"/>
    <property type="match status" value="1"/>
</dbReference>
<evidence type="ECO:0000313" key="1">
    <source>
        <dbReference type="EMBL" id="THF77419.1"/>
    </source>
</evidence>
<dbReference type="NCBIfam" id="TIGR01167">
    <property type="entry name" value="LPXTG_anchor"/>
    <property type="match status" value="1"/>
</dbReference>
<dbReference type="AlphaFoldDB" id="A0A4S4BSF3"/>
<organism evidence="1 2">
    <name type="scientific">Metabacillus sediminilitoris</name>
    <dbReference type="NCBI Taxonomy" id="2567941"/>
    <lineage>
        <taxon>Bacteria</taxon>
        <taxon>Bacillati</taxon>
        <taxon>Bacillota</taxon>
        <taxon>Bacilli</taxon>
        <taxon>Bacillales</taxon>
        <taxon>Bacillaceae</taxon>
        <taxon>Metabacillus</taxon>
    </lineage>
</organism>
<dbReference type="InterPro" id="IPR030832">
    <property type="entry name" value="Acidic_LPXTA"/>
</dbReference>
<accession>A0A4S4BSF3</accession>
<protein>
    <submittedName>
        <fullName evidence="1">Processed acidic surface protein</fullName>
    </submittedName>
</protein>
<comment type="caution">
    <text evidence="1">The sequence shown here is derived from an EMBL/GenBank/DDBJ whole genome shotgun (WGS) entry which is preliminary data.</text>
</comment>
<reference evidence="1 2" key="1">
    <citation type="submission" date="2019-04" db="EMBL/GenBank/DDBJ databases">
        <title>Bacillus sediminilitoris sp. nov., isolated from a tidal flat sediment on the East China Sea.</title>
        <authorList>
            <person name="Wei Y."/>
            <person name="Mao H."/>
            <person name="Fang J."/>
        </authorList>
    </citation>
    <scope>NUCLEOTIDE SEQUENCE [LARGE SCALE GENOMIC DNA]</scope>
    <source>
        <strain evidence="1 2">DSL-17</strain>
    </source>
</reference>
<gene>
    <name evidence="1" type="ORF">E6W99_18945</name>
</gene>
<dbReference type="Proteomes" id="UP000310334">
    <property type="component" value="Unassembled WGS sequence"/>
</dbReference>